<dbReference type="PROSITE" id="PS50234">
    <property type="entry name" value="VWFA"/>
    <property type="match status" value="1"/>
</dbReference>
<evidence type="ECO:0000256" key="1">
    <source>
        <dbReference type="SAM" id="MobiDB-lite"/>
    </source>
</evidence>
<dbReference type="SMART" id="SM00327">
    <property type="entry name" value="VWA"/>
    <property type="match status" value="1"/>
</dbReference>
<dbReference type="Gene3D" id="3.40.50.410">
    <property type="entry name" value="von Willebrand factor, type A domain"/>
    <property type="match status" value="1"/>
</dbReference>
<protein>
    <recommendedName>
        <fullName evidence="2">VWFA domain-containing protein</fullName>
    </recommendedName>
</protein>
<feature type="compositionally biased region" description="Polar residues" evidence="1">
    <location>
        <begin position="9"/>
        <end position="21"/>
    </location>
</feature>
<reference evidence="3" key="1">
    <citation type="submission" date="2020-07" db="EMBL/GenBank/DDBJ databases">
        <title>Unique genomic features of the anaerobic methanotrophic archaea.</title>
        <authorList>
            <person name="Chadwick G.L."/>
            <person name="Skennerton C.T."/>
            <person name="Laso-Perez R."/>
            <person name="Leu A.O."/>
            <person name="Speth D.R."/>
            <person name="Yu H."/>
            <person name="Morgan-Lang C."/>
            <person name="Hatzenpichler R."/>
            <person name="Goudeau D."/>
            <person name="Malmstrom R."/>
            <person name="Brazelton W.J."/>
            <person name="Woyke T."/>
            <person name="Hallam S.J."/>
            <person name="Tyson G.W."/>
            <person name="Wegener G."/>
            <person name="Boetius A."/>
            <person name="Orphan V."/>
        </authorList>
    </citation>
    <scope>NUCLEOTIDE SEQUENCE</scope>
</reference>
<name>A0A7H1KNQ7_9EURY</name>
<accession>A0A7H1KNQ7</accession>
<dbReference type="PANTHER" id="PTHR35023">
    <property type="entry name" value="CHELATASE-RELATED"/>
    <property type="match status" value="1"/>
</dbReference>
<dbReference type="InterPro" id="IPR052989">
    <property type="entry name" value="Mg-chelatase_DI-like"/>
</dbReference>
<proteinExistence type="predicted"/>
<dbReference type="Pfam" id="PF00092">
    <property type="entry name" value="VWA"/>
    <property type="match status" value="1"/>
</dbReference>
<sequence>MGTLARGQSEMTSSDTTDQTAHQLRDNLEREYGIRIFDGSVYAARIPKQYSREFDDADSVKIVRFMHAHLPRSKLSGVTHAYIIADDDHLEVDPKKLFDDIYGAKADETEEPAREQSIEEVGVVRGVGETEKTEKIKDIEKIEDVDLIDADSILKTIESTIESEEQEEAERIRRKTVKETIEESEESGGLAAEEGIEGINEIAPSHRVIAEDAEQGIHVILDHFARKRQKKISSGKLTSGRRAEVLTLSKRGRYVRYRTPGSNEKASDIALAPTVRAAAMHADGKDFVIRQSDIREKVRRRRVATLISVVFDASGSMNDLKKTSVTKNVVLALLRDAYQRRDRVSLVTYSGRSAELVLPFTSSVELARKYIDHIPFGSTTPLAAGLLLGLRVLQAEKKKEPSAIPILALITDGTANMPMDVGGNIDREISNICRLLGTGHINVLVIDISEDGADLASNIANACNGRYYHPSQMSQQALYNAIKCEQESAMDVRSEVF</sequence>
<dbReference type="PANTHER" id="PTHR35023:SF1">
    <property type="entry name" value="MG-PROTOPORPHYRIN IX CHELATASE"/>
    <property type="match status" value="1"/>
</dbReference>
<dbReference type="InterPro" id="IPR036465">
    <property type="entry name" value="vWFA_dom_sf"/>
</dbReference>
<gene>
    <name evidence="3" type="ORF">HCAOCCDF_00019</name>
</gene>
<feature type="domain" description="VWFA" evidence="2">
    <location>
        <begin position="306"/>
        <end position="496"/>
    </location>
</feature>
<dbReference type="SUPFAM" id="SSF53300">
    <property type="entry name" value="vWA-like"/>
    <property type="match status" value="1"/>
</dbReference>
<dbReference type="EMBL" id="MT776526">
    <property type="protein sequence ID" value="QNT35571.1"/>
    <property type="molecule type" value="Genomic_DNA"/>
</dbReference>
<dbReference type="InterPro" id="IPR002035">
    <property type="entry name" value="VWF_A"/>
</dbReference>
<dbReference type="AlphaFoldDB" id="A0A7H1KNQ7"/>
<organism evidence="3">
    <name type="scientific">uncultured Methanosarcinales archaeon</name>
    <dbReference type="NCBI Taxonomy" id="183757"/>
    <lineage>
        <taxon>Archaea</taxon>
        <taxon>Methanobacteriati</taxon>
        <taxon>Methanobacteriota</taxon>
        <taxon>Stenosarchaea group</taxon>
        <taxon>Methanomicrobia</taxon>
        <taxon>Methanosarcinales</taxon>
        <taxon>environmental samples</taxon>
    </lineage>
</organism>
<feature type="region of interest" description="Disordered" evidence="1">
    <location>
        <begin position="1"/>
        <end position="21"/>
    </location>
</feature>
<evidence type="ECO:0000313" key="3">
    <source>
        <dbReference type="EMBL" id="QNT35571.1"/>
    </source>
</evidence>
<evidence type="ECO:0000259" key="2">
    <source>
        <dbReference type="PROSITE" id="PS50234"/>
    </source>
</evidence>